<dbReference type="Proteomes" id="UP000276128">
    <property type="component" value="Unassembled WGS sequence"/>
</dbReference>
<comment type="caution">
    <text evidence="6">The sequence shown here is derived from an EMBL/GenBank/DDBJ whole genome shotgun (WGS) entry which is preliminary data.</text>
</comment>
<dbReference type="EMBL" id="RXHU01000056">
    <property type="protein sequence ID" value="RTE08187.1"/>
    <property type="molecule type" value="Genomic_DNA"/>
</dbReference>
<dbReference type="PANTHER" id="PTHR43420:SF44">
    <property type="entry name" value="ACETYLTRANSFERASE YPEA"/>
    <property type="match status" value="1"/>
</dbReference>
<evidence type="ECO:0000256" key="2">
    <source>
        <dbReference type="ARBA" id="ARBA00022490"/>
    </source>
</evidence>
<dbReference type="PANTHER" id="PTHR43420">
    <property type="entry name" value="ACETYLTRANSFERASE"/>
    <property type="match status" value="1"/>
</dbReference>
<keyword evidence="2" id="KW-0963">Cytoplasm</keyword>
<evidence type="ECO:0000313" key="6">
    <source>
        <dbReference type="EMBL" id="RTE08187.1"/>
    </source>
</evidence>
<keyword evidence="7" id="KW-1185">Reference proteome</keyword>
<dbReference type="RefSeq" id="WP_126142822.1">
    <property type="nucleotide sequence ID" value="NZ_RXHU01000056.1"/>
</dbReference>
<name>A0A3S0CT96_9BACL</name>
<evidence type="ECO:0000256" key="4">
    <source>
        <dbReference type="ARBA" id="ARBA00023315"/>
    </source>
</evidence>
<dbReference type="GO" id="GO:0008080">
    <property type="term" value="F:N-acetyltransferase activity"/>
    <property type="evidence" value="ECO:0007669"/>
    <property type="project" value="InterPro"/>
</dbReference>
<proteinExistence type="inferred from homology"/>
<evidence type="ECO:0000259" key="5">
    <source>
        <dbReference type="PROSITE" id="PS51186"/>
    </source>
</evidence>
<accession>A0A3S0CT96</accession>
<sequence length="175" mass="20047">MNVEQCNPRALEDQLVFRSMTMADIPHICEIEQEAFTTPWTQGAFENELNNNQFAHYMIMDIGGEVAGYGGMWLIMEEAHVTNIAVKHSYRGRKLGERLLRELMRTSAFLGAIRMTLEVRTSNYVAQNLYEKLGFRAVGVRRGYYTDNREDAVVMWADLPKRRDLGSDGGFRTGE</sequence>
<dbReference type="AlphaFoldDB" id="A0A3S0CT96"/>
<dbReference type="Gene3D" id="3.40.630.30">
    <property type="match status" value="1"/>
</dbReference>
<organism evidence="6 7">
    <name type="scientific">Paenibacillus whitsoniae</name>
    <dbReference type="NCBI Taxonomy" id="2496558"/>
    <lineage>
        <taxon>Bacteria</taxon>
        <taxon>Bacillati</taxon>
        <taxon>Bacillota</taxon>
        <taxon>Bacilli</taxon>
        <taxon>Bacillales</taxon>
        <taxon>Paenibacillaceae</taxon>
        <taxon>Paenibacillus</taxon>
    </lineage>
</organism>
<dbReference type="CDD" id="cd04301">
    <property type="entry name" value="NAT_SF"/>
    <property type="match status" value="1"/>
</dbReference>
<dbReference type="InterPro" id="IPR050680">
    <property type="entry name" value="YpeA/RimI_acetyltransf"/>
</dbReference>
<dbReference type="SUPFAM" id="SSF55729">
    <property type="entry name" value="Acyl-CoA N-acyltransferases (Nat)"/>
    <property type="match status" value="1"/>
</dbReference>
<keyword evidence="3 6" id="KW-0808">Transferase</keyword>
<protein>
    <submittedName>
        <fullName evidence="6">Ribosomal-protein-alanine N-acetyltransferase</fullName>
    </submittedName>
</protein>
<dbReference type="InterPro" id="IPR016181">
    <property type="entry name" value="Acyl_CoA_acyltransferase"/>
</dbReference>
<gene>
    <name evidence="6" type="primary">rimI</name>
    <name evidence="6" type="ORF">EJQ19_19045</name>
</gene>
<feature type="domain" description="N-acetyltransferase" evidence="5">
    <location>
        <begin position="15"/>
        <end position="160"/>
    </location>
</feature>
<comment type="similarity">
    <text evidence="1">Belongs to the acetyltransferase family. RimI subfamily.</text>
</comment>
<keyword evidence="4" id="KW-0012">Acyltransferase</keyword>
<dbReference type="PROSITE" id="PS51186">
    <property type="entry name" value="GNAT"/>
    <property type="match status" value="1"/>
</dbReference>
<dbReference type="InterPro" id="IPR000182">
    <property type="entry name" value="GNAT_dom"/>
</dbReference>
<evidence type="ECO:0000256" key="1">
    <source>
        <dbReference type="ARBA" id="ARBA00005395"/>
    </source>
</evidence>
<dbReference type="NCBIfam" id="TIGR01575">
    <property type="entry name" value="rimI"/>
    <property type="match status" value="1"/>
</dbReference>
<dbReference type="InterPro" id="IPR006464">
    <property type="entry name" value="AcTrfase_RimI/Ard1"/>
</dbReference>
<dbReference type="OrthoDB" id="9794566at2"/>
<evidence type="ECO:0000313" key="7">
    <source>
        <dbReference type="Proteomes" id="UP000276128"/>
    </source>
</evidence>
<evidence type="ECO:0000256" key="3">
    <source>
        <dbReference type="ARBA" id="ARBA00022679"/>
    </source>
</evidence>
<reference evidence="6 7" key="1">
    <citation type="submission" date="2018-12" db="EMBL/GenBank/DDBJ databases">
        <title>Bacillus ochoae sp. nov., Paenibacillus whitsoniae sp. nov., Paenibacillus spiritus sp. nov. Isolated from the Mars Exploration Rover during spacecraft assembly.</title>
        <authorList>
            <person name="Seuylemezian A."/>
            <person name="Vaishampayan P."/>
        </authorList>
    </citation>
    <scope>NUCLEOTIDE SEQUENCE [LARGE SCALE GENOMIC DNA]</scope>
    <source>
        <strain evidence="6 7">MER 54</strain>
    </source>
</reference>
<dbReference type="Pfam" id="PF00583">
    <property type="entry name" value="Acetyltransf_1"/>
    <property type="match status" value="1"/>
</dbReference>